<comment type="caution">
    <text evidence="2">The sequence shown here is derived from an EMBL/GenBank/DDBJ whole genome shotgun (WGS) entry which is preliminary data.</text>
</comment>
<dbReference type="Proteomes" id="UP000285405">
    <property type="component" value="Unassembled WGS sequence"/>
</dbReference>
<feature type="non-terminal residue" evidence="2">
    <location>
        <position position="1"/>
    </location>
</feature>
<evidence type="ECO:0000313" key="2">
    <source>
        <dbReference type="EMBL" id="RKF62088.1"/>
    </source>
</evidence>
<evidence type="ECO:0000256" key="1">
    <source>
        <dbReference type="SAM" id="MobiDB-lite"/>
    </source>
</evidence>
<feature type="region of interest" description="Disordered" evidence="1">
    <location>
        <begin position="18"/>
        <end position="54"/>
    </location>
</feature>
<gene>
    <name evidence="2" type="ORF">GcC1_150009</name>
</gene>
<accession>A0A420HX91</accession>
<protein>
    <submittedName>
        <fullName evidence="2">Uncharacterized protein</fullName>
    </submittedName>
</protein>
<organism evidence="2 3">
    <name type="scientific">Golovinomyces cichoracearum</name>
    <dbReference type="NCBI Taxonomy" id="62708"/>
    <lineage>
        <taxon>Eukaryota</taxon>
        <taxon>Fungi</taxon>
        <taxon>Dikarya</taxon>
        <taxon>Ascomycota</taxon>
        <taxon>Pezizomycotina</taxon>
        <taxon>Leotiomycetes</taxon>
        <taxon>Erysiphales</taxon>
        <taxon>Erysiphaceae</taxon>
        <taxon>Golovinomyces</taxon>
    </lineage>
</organism>
<evidence type="ECO:0000313" key="3">
    <source>
        <dbReference type="Proteomes" id="UP000285405"/>
    </source>
</evidence>
<feature type="compositionally biased region" description="Polar residues" evidence="1">
    <location>
        <begin position="43"/>
        <end position="54"/>
    </location>
</feature>
<sequence>KSHRELATEVVKLRSELQSNTRSISVPNKRGTSRTTAKEVLSADNTTSQSENSS</sequence>
<proteinExistence type="predicted"/>
<reference evidence="2 3" key="1">
    <citation type="journal article" date="2018" name="BMC Genomics">
        <title>Comparative genome analyses reveal sequence features reflecting distinct modes of host-adaptation between dicot and monocot powdery mildew.</title>
        <authorList>
            <person name="Wu Y."/>
            <person name="Ma X."/>
            <person name="Pan Z."/>
            <person name="Kale S.D."/>
            <person name="Song Y."/>
            <person name="King H."/>
            <person name="Zhang Q."/>
            <person name="Presley C."/>
            <person name="Deng X."/>
            <person name="Wei C.I."/>
            <person name="Xiao S."/>
        </authorList>
    </citation>
    <scope>NUCLEOTIDE SEQUENCE [LARGE SCALE GENOMIC DNA]</scope>
    <source>
        <strain evidence="2">UCSC1</strain>
    </source>
</reference>
<name>A0A420HX91_9PEZI</name>
<dbReference type="EMBL" id="MCBR01015038">
    <property type="protein sequence ID" value="RKF62088.1"/>
    <property type="molecule type" value="Genomic_DNA"/>
</dbReference>
<dbReference type="AlphaFoldDB" id="A0A420HX91"/>